<dbReference type="EMBL" id="CABPSC010000007">
    <property type="protein sequence ID" value="VVE03318.1"/>
    <property type="molecule type" value="Genomic_DNA"/>
</dbReference>
<proteinExistence type="predicted"/>
<dbReference type="OrthoDB" id="8942566at2"/>
<dbReference type="Proteomes" id="UP000367825">
    <property type="component" value="Unassembled WGS sequence"/>
</dbReference>
<accession>A0A5E4UTP9</accession>
<evidence type="ECO:0000313" key="1">
    <source>
        <dbReference type="EMBL" id="VVE03318.1"/>
    </source>
</evidence>
<name>A0A5E4UTP9_9BURK</name>
<dbReference type="AlphaFoldDB" id="A0A5E4UTP9"/>
<protein>
    <submittedName>
        <fullName evidence="1">Uncharacterized protein</fullName>
    </submittedName>
</protein>
<gene>
    <name evidence="1" type="ORF">PNO31109_02232</name>
</gene>
<evidence type="ECO:0000313" key="2">
    <source>
        <dbReference type="Proteomes" id="UP000367825"/>
    </source>
</evidence>
<keyword evidence="2" id="KW-1185">Reference proteome</keyword>
<sequence>MSGTTAFAASDNPLLAALSHASDRMDDLHRRATDWVASARQRAADGETTSSTLEQIEIKQFLSAYENALTLSNAVIAKLRELMSRITNNL</sequence>
<reference evidence="1 2" key="1">
    <citation type="submission" date="2019-08" db="EMBL/GenBank/DDBJ databases">
        <authorList>
            <person name="Peeters C."/>
        </authorList>
    </citation>
    <scope>NUCLEOTIDE SEQUENCE [LARGE SCALE GENOMIC DNA]</scope>
    <source>
        <strain evidence="1 2">LMG 31109</strain>
    </source>
</reference>
<organism evidence="1 2">
    <name type="scientific">Pandoraea nosoerga</name>
    <dbReference type="NCBI Taxonomy" id="2508296"/>
    <lineage>
        <taxon>Bacteria</taxon>
        <taxon>Pseudomonadati</taxon>
        <taxon>Pseudomonadota</taxon>
        <taxon>Betaproteobacteria</taxon>
        <taxon>Burkholderiales</taxon>
        <taxon>Burkholderiaceae</taxon>
        <taxon>Pandoraea</taxon>
    </lineage>
</organism>
<dbReference type="RefSeq" id="WP_150555594.1">
    <property type="nucleotide sequence ID" value="NZ_CABPSC010000007.1"/>
</dbReference>